<protein>
    <submittedName>
        <fullName evidence="10">Mechanosensitive ion channel family protein</fullName>
    </submittedName>
</protein>
<proteinExistence type="inferred from homology"/>
<dbReference type="InterPro" id="IPR011066">
    <property type="entry name" value="MscS_channel_C_sf"/>
</dbReference>
<feature type="domain" description="Mechanosensitive ion channel MscS" evidence="8">
    <location>
        <begin position="118"/>
        <end position="184"/>
    </location>
</feature>
<dbReference type="Gene3D" id="2.30.30.60">
    <property type="match status" value="1"/>
</dbReference>
<evidence type="ECO:0000313" key="11">
    <source>
        <dbReference type="Proteomes" id="UP001597544"/>
    </source>
</evidence>
<dbReference type="PANTHER" id="PTHR30221">
    <property type="entry name" value="SMALL-CONDUCTANCE MECHANOSENSITIVE CHANNEL"/>
    <property type="match status" value="1"/>
</dbReference>
<dbReference type="EMBL" id="JBHULU010000001">
    <property type="protein sequence ID" value="MFD2512354.1"/>
    <property type="molecule type" value="Genomic_DNA"/>
</dbReference>
<keyword evidence="3" id="KW-1003">Cell membrane</keyword>
<feature type="domain" description="Mechanosensitive ion channel MscS C-terminal" evidence="9">
    <location>
        <begin position="193"/>
        <end position="251"/>
    </location>
</feature>
<sequence>MQNSNSFEFSNATSDLIRVVNEYWEKFIFLLPNIFFAILLFFIFLWLSSKAQSLMQNRLTGKAKDKITADYIALLIKWAVLIIGFLLVLHTLGLSAVAGGILAGAGVSALVIGFAFKDIAENFLAGLILAFNRPFELGDSIEVDEVVGKVKALNIRTTHIRTFDSRDVYIPNGTILTSNVINLTANGLIRTDFVIGIDYNDNIQDALNLIERTTKDVKGVLQKDPPYATVDELGVSTVNIKVFFWAETNDYKKGIVLLKGKVMQEVTKALLENGFGLPADIQELKLYDYQKTFPVELVKGEDKQSVQT</sequence>
<dbReference type="Pfam" id="PF21082">
    <property type="entry name" value="MS_channel_3rd"/>
    <property type="match status" value="1"/>
</dbReference>
<gene>
    <name evidence="10" type="ORF">ACFSRY_00630</name>
</gene>
<dbReference type="PANTHER" id="PTHR30221:SF1">
    <property type="entry name" value="SMALL-CONDUCTANCE MECHANOSENSITIVE CHANNEL"/>
    <property type="match status" value="1"/>
</dbReference>
<dbReference type="Gene3D" id="1.10.287.1260">
    <property type="match status" value="1"/>
</dbReference>
<dbReference type="Proteomes" id="UP001597544">
    <property type="component" value="Unassembled WGS sequence"/>
</dbReference>
<name>A0ABW5IFF3_9BACT</name>
<dbReference type="SUPFAM" id="SSF82689">
    <property type="entry name" value="Mechanosensitive channel protein MscS (YggB), C-terminal domain"/>
    <property type="match status" value="1"/>
</dbReference>
<evidence type="ECO:0000256" key="4">
    <source>
        <dbReference type="ARBA" id="ARBA00022692"/>
    </source>
</evidence>
<evidence type="ECO:0000256" key="1">
    <source>
        <dbReference type="ARBA" id="ARBA00004651"/>
    </source>
</evidence>
<comment type="similarity">
    <text evidence="2">Belongs to the MscS (TC 1.A.23) family.</text>
</comment>
<evidence type="ECO:0000256" key="5">
    <source>
        <dbReference type="ARBA" id="ARBA00022989"/>
    </source>
</evidence>
<keyword evidence="4 7" id="KW-0812">Transmembrane</keyword>
<dbReference type="Pfam" id="PF00924">
    <property type="entry name" value="MS_channel_2nd"/>
    <property type="match status" value="1"/>
</dbReference>
<accession>A0ABW5IFF3</accession>
<dbReference type="Gene3D" id="3.30.70.100">
    <property type="match status" value="1"/>
</dbReference>
<evidence type="ECO:0000256" key="3">
    <source>
        <dbReference type="ARBA" id="ARBA00022475"/>
    </source>
</evidence>
<dbReference type="SUPFAM" id="SSF50182">
    <property type="entry name" value="Sm-like ribonucleoproteins"/>
    <property type="match status" value="1"/>
</dbReference>
<feature type="transmembrane region" description="Helical" evidence="7">
    <location>
        <begin position="68"/>
        <end position="88"/>
    </location>
</feature>
<keyword evidence="11" id="KW-1185">Reference proteome</keyword>
<evidence type="ECO:0000313" key="10">
    <source>
        <dbReference type="EMBL" id="MFD2512354.1"/>
    </source>
</evidence>
<dbReference type="InterPro" id="IPR045275">
    <property type="entry name" value="MscS_archaea/bacteria_type"/>
</dbReference>
<dbReference type="InterPro" id="IPR011014">
    <property type="entry name" value="MscS_channel_TM-2"/>
</dbReference>
<feature type="transmembrane region" description="Helical" evidence="7">
    <location>
        <begin position="27"/>
        <end position="47"/>
    </location>
</feature>
<feature type="transmembrane region" description="Helical" evidence="7">
    <location>
        <begin position="94"/>
        <end position="116"/>
    </location>
</feature>
<comment type="subcellular location">
    <subcellularLocation>
        <location evidence="1">Cell membrane</location>
        <topology evidence="1">Multi-pass membrane protein</topology>
    </subcellularLocation>
</comment>
<evidence type="ECO:0000256" key="6">
    <source>
        <dbReference type="ARBA" id="ARBA00023136"/>
    </source>
</evidence>
<dbReference type="InterPro" id="IPR023408">
    <property type="entry name" value="MscS_beta-dom_sf"/>
</dbReference>
<keyword evidence="6 7" id="KW-0472">Membrane</keyword>
<evidence type="ECO:0000256" key="7">
    <source>
        <dbReference type="SAM" id="Phobius"/>
    </source>
</evidence>
<comment type="caution">
    <text evidence="10">The sequence shown here is derived from an EMBL/GenBank/DDBJ whole genome shotgun (WGS) entry which is preliminary data.</text>
</comment>
<dbReference type="SUPFAM" id="SSF82861">
    <property type="entry name" value="Mechanosensitive channel protein MscS (YggB), transmembrane region"/>
    <property type="match status" value="1"/>
</dbReference>
<reference evidence="11" key="1">
    <citation type="journal article" date="2019" name="Int. J. Syst. Evol. Microbiol.">
        <title>The Global Catalogue of Microorganisms (GCM) 10K type strain sequencing project: providing services to taxonomists for standard genome sequencing and annotation.</title>
        <authorList>
            <consortium name="The Broad Institute Genomics Platform"/>
            <consortium name="The Broad Institute Genome Sequencing Center for Infectious Disease"/>
            <person name="Wu L."/>
            <person name="Ma J."/>
        </authorList>
    </citation>
    <scope>NUCLEOTIDE SEQUENCE [LARGE SCALE GENOMIC DNA]</scope>
    <source>
        <strain evidence="11">KCTC 42498</strain>
    </source>
</reference>
<evidence type="ECO:0000256" key="2">
    <source>
        <dbReference type="ARBA" id="ARBA00008017"/>
    </source>
</evidence>
<evidence type="ECO:0000259" key="9">
    <source>
        <dbReference type="Pfam" id="PF21082"/>
    </source>
</evidence>
<evidence type="ECO:0000259" key="8">
    <source>
        <dbReference type="Pfam" id="PF00924"/>
    </source>
</evidence>
<dbReference type="RefSeq" id="WP_377502285.1">
    <property type="nucleotide sequence ID" value="NZ_JBHULU010000001.1"/>
</dbReference>
<dbReference type="InterPro" id="IPR008910">
    <property type="entry name" value="MSC_TM_helix"/>
</dbReference>
<dbReference type="InterPro" id="IPR049278">
    <property type="entry name" value="MS_channel_C"/>
</dbReference>
<organism evidence="10 11">
    <name type="scientific">Pontibacter locisalis</name>
    <dbReference type="NCBI Taxonomy" id="1719035"/>
    <lineage>
        <taxon>Bacteria</taxon>
        <taxon>Pseudomonadati</taxon>
        <taxon>Bacteroidota</taxon>
        <taxon>Cytophagia</taxon>
        <taxon>Cytophagales</taxon>
        <taxon>Hymenobacteraceae</taxon>
        <taxon>Pontibacter</taxon>
    </lineage>
</organism>
<dbReference type="InterPro" id="IPR006685">
    <property type="entry name" value="MscS_channel_2nd"/>
</dbReference>
<dbReference type="Pfam" id="PF05552">
    <property type="entry name" value="MS_channel_1st_1"/>
    <property type="match status" value="1"/>
</dbReference>
<keyword evidence="5 7" id="KW-1133">Transmembrane helix</keyword>
<dbReference type="InterPro" id="IPR010920">
    <property type="entry name" value="LSM_dom_sf"/>
</dbReference>